<reference evidence="2" key="2">
    <citation type="submission" date="2021-10" db="EMBL/GenBank/DDBJ databases">
        <title>Phylogenomics reveals ancestral predisposition of the termite-cultivated fungus Termitomyces towards a domesticated lifestyle.</title>
        <authorList>
            <person name="Auxier B."/>
            <person name="Grum-Grzhimaylo A."/>
            <person name="Cardenas M.E."/>
            <person name="Lodge J.D."/>
            <person name="Laessoe T."/>
            <person name="Pedersen O."/>
            <person name="Smith M.E."/>
            <person name="Kuyper T.W."/>
            <person name="Franco-Molano E.A."/>
            <person name="Baroni T.J."/>
            <person name="Aanen D.K."/>
        </authorList>
    </citation>
    <scope>NUCLEOTIDE SEQUENCE</scope>
    <source>
        <strain evidence="2">D49</strain>
    </source>
</reference>
<feature type="transmembrane region" description="Helical" evidence="1">
    <location>
        <begin position="172"/>
        <end position="191"/>
    </location>
</feature>
<dbReference type="PANTHER" id="PTHR35329">
    <property type="entry name" value="CHITIN SYNTHASE EXPORT CHAPERONE"/>
    <property type="match status" value="1"/>
</dbReference>
<feature type="transmembrane region" description="Helical" evidence="1">
    <location>
        <begin position="281"/>
        <end position="302"/>
    </location>
</feature>
<dbReference type="GO" id="GO:0005789">
    <property type="term" value="C:endoplasmic reticulum membrane"/>
    <property type="evidence" value="ECO:0007669"/>
    <property type="project" value="TreeGrafter"/>
</dbReference>
<sequence>MTRFGDFAPLCKSSPSYPWCNLFYRQLQRTGHAALLTGASSSPRTAGVGINPTCFIPPTFSPSSNSPTPHLGNIANIIACALSLALTFGLVWLAQRRKAAVGRREIQALLVLYAISLPLNAVTTGSFIAQGSTGLVVVTAIHAGIVAAIFWALLANALVATQVVEDGTWSSLVPYFGFTFLLFALGTYLSLDVALGVTQAIGAPANPVQNLRHVPLFIVLSVWPIFCVVAYFGIMAYIVIIVLKETRPMIFYTLAVMLFVLSQLAWLLLGRVLCTASSQKIDGSFLATVLETAAVGVLFLAWRSITEAIPHAALGALLFDSEPGIWEPRDGTQRSPQPVQRAKRGVSQSCVGSATRDGRLVGWNVCGMCLCRFVRA</sequence>
<protein>
    <recommendedName>
        <fullName evidence="4">Chitin synthase export chaperone</fullName>
    </recommendedName>
</protein>
<dbReference type="PANTHER" id="PTHR35329:SF1">
    <property type="entry name" value="CHITIN SYNTHASE EXPORT CHAPERONE"/>
    <property type="match status" value="1"/>
</dbReference>
<feature type="transmembrane region" description="Helical" evidence="1">
    <location>
        <begin position="250"/>
        <end position="269"/>
    </location>
</feature>
<gene>
    <name evidence="2" type="ORF">H0H81_010375</name>
</gene>
<feature type="transmembrane region" description="Helical" evidence="1">
    <location>
        <begin position="216"/>
        <end position="243"/>
    </location>
</feature>
<proteinExistence type="predicted"/>
<feature type="transmembrane region" description="Helical" evidence="1">
    <location>
        <begin position="106"/>
        <end position="129"/>
    </location>
</feature>
<dbReference type="GO" id="GO:0051082">
    <property type="term" value="F:unfolded protein binding"/>
    <property type="evidence" value="ECO:0007669"/>
    <property type="project" value="TreeGrafter"/>
</dbReference>
<dbReference type="OrthoDB" id="5582162at2759"/>
<dbReference type="Pfam" id="PF12271">
    <property type="entry name" value="Chs7"/>
    <property type="match status" value="1"/>
</dbReference>
<evidence type="ECO:0000313" key="2">
    <source>
        <dbReference type="EMBL" id="KAG5638753.1"/>
    </source>
</evidence>
<feature type="transmembrane region" description="Helical" evidence="1">
    <location>
        <begin position="74"/>
        <end position="94"/>
    </location>
</feature>
<organism evidence="2 3">
    <name type="scientific">Sphagnurus paluster</name>
    <dbReference type="NCBI Taxonomy" id="117069"/>
    <lineage>
        <taxon>Eukaryota</taxon>
        <taxon>Fungi</taxon>
        <taxon>Dikarya</taxon>
        <taxon>Basidiomycota</taxon>
        <taxon>Agaricomycotina</taxon>
        <taxon>Agaricomycetes</taxon>
        <taxon>Agaricomycetidae</taxon>
        <taxon>Agaricales</taxon>
        <taxon>Tricholomatineae</taxon>
        <taxon>Lyophyllaceae</taxon>
        <taxon>Sphagnurus</taxon>
    </lineage>
</organism>
<dbReference type="AlphaFoldDB" id="A0A9P7FV97"/>
<accession>A0A9P7FV97</accession>
<dbReference type="EMBL" id="JABCKI010005746">
    <property type="protein sequence ID" value="KAG5638753.1"/>
    <property type="molecule type" value="Genomic_DNA"/>
</dbReference>
<evidence type="ECO:0008006" key="4">
    <source>
        <dbReference type="Google" id="ProtNLM"/>
    </source>
</evidence>
<reference evidence="2" key="1">
    <citation type="submission" date="2021-02" db="EMBL/GenBank/DDBJ databases">
        <authorList>
            <person name="Nieuwenhuis M."/>
            <person name="Van De Peppel L.J.J."/>
        </authorList>
    </citation>
    <scope>NUCLEOTIDE SEQUENCE</scope>
    <source>
        <strain evidence="2">D49</strain>
    </source>
</reference>
<evidence type="ECO:0000256" key="1">
    <source>
        <dbReference type="SAM" id="Phobius"/>
    </source>
</evidence>
<name>A0A9P7FV97_9AGAR</name>
<evidence type="ECO:0000313" key="3">
    <source>
        <dbReference type="Proteomes" id="UP000717328"/>
    </source>
</evidence>
<dbReference type="Proteomes" id="UP000717328">
    <property type="component" value="Unassembled WGS sequence"/>
</dbReference>
<keyword evidence="1" id="KW-1133">Transmembrane helix</keyword>
<keyword evidence="3" id="KW-1185">Reference proteome</keyword>
<feature type="transmembrane region" description="Helical" evidence="1">
    <location>
        <begin position="135"/>
        <end position="160"/>
    </location>
</feature>
<comment type="caution">
    <text evidence="2">The sequence shown here is derived from an EMBL/GenBank/DDBJ whole genome shotgun (WGS) entry which is preliminary data.</text>
</comment>
<keyword evidence="1" id="KW-0472">Membrane</keyword>
<dbReference type="GO" id="GO:0006457">
    <property type="term" value="P:protein folding"/>
    <property type="evidence" value="ECO:0007669"/>
    <property type="project" value="TreeGrafter"/>
</dbReference>
<keyword evidence="1" id="KW-0812">Transmembrane</keyword>
<dbReference type="InterPro" id="IPR022057">
    <property type="entry name" value="Chs7"/>
</dbReference>